<comment type="subunit">
    <text evidence="3">Homotrimer.</text>
</comment>
<dbReference type="CDD" id="cd00452">
    <property type="entry name" value="KDPG_aldolase"/>
    <property type="match status" value="1"/>
</dbReference>
<dbReference type="Proteomes" id="UP000619260">
    <property type="component" value="Unassembled WGS sequence"/>
</dbReference>
<dbReference type="Gene3D" id="3.20.20.70">
    <property type="entry name" value="Aldolase class I"/>
    <property type="match status" value="1"/>
</dbReference>
<dbReference type="AlphaFoldDB" id="A0A8J3YMG7"/>
<organism evidence="6 7">
    <name type="scientific">Virgisporangium aliadipatigenens</name>
    <dbReference type="NCBI Taxonomy" id="741659"/>
    <lineage>
        <taxon>Bacteria</taxon>
        <taxon>Bacillati</taxon>
        <taxon>Actinomycetota</taxon>
        <taxon>Actinomycetes</taxon>
        <taxon>Micromonosporales</taxon>
        <taxon>Micromonosporaceae</taxon>
        <taxon>Virgisporangium</taxon>
    </lineage>
</organism>
<evidence type="ECO:0000256" key="5">
    <source>
        <dbReference type="ARBA" id="ARBA00023277"/>
    </source>
</evidence>
<protein>
    <recommendedName>
        <fullName evidence="8">Bifunctional 4-hydroxy-2-oxoglutarate aldolase/2-dehydro-3-deoxy-phosphogluconate aldolase</fullName>
    </recommendedName>
</protein>
<keyword evidence="4" id="KW-0456">Lyase</keyword>
<evidence type="ECO:0000256" key="2">
    <source>
        <dbReference type="ARBA" id="ARBA00006906"/>
    </source>
</evidence>
<evidence type="ECO:0000313" key="7">
    <source>
        <dbReference type="Proteomes" id="UP000619260"/>
    </source>
</evidence>
<comment type="pathway">
    <text evidence="1">Carbohydrate acid metabolism.</text>
</comment>
<reference evidence="6" key="1">
    <citation type="submission" date="2021-01" db="EMBL/GenBank/DDBJ databases">
        <title>Whole genome shotgun sequence of Virgisporangium aliadipatigenens NBRC 105644.</title>
        <authorList>
            <person name="Komaki H."/>
            <person name="Tamura T."/>
        </authorList>
    </citation>
    <scope>NUCLEOTIDE SEQUENCE</scope>
    <source>
        <strain evidence="6">NBRC 105644</strain>
    </source>
</reference>
<keyword evidence="5" id="KW-0119">Carbohydrate metabolism</keyword>
<dbReference type="InterPro" id="IPR013785">
    <property type="entry name" value="Aldolase_TIM"/>
</dbReference>
<evidence type="ECO:0000256" key="4">
    <source>
        <dbReference type="ARBA" id="ARBA00023239"/>
    </source>
</evidence>
<sequence length="198" mass="19600">MTENLAAHGRIVLILRDLGVAETVRRAREAWDAGIGLVEVTADGEEAVAAVRATVAAAEGRPVLAGTVLSPAVALEVASLGVAATVAPGLDEAVVSASMSAGVPHVPGVATATEIQRAVSLGCTLLKGFPAGSLGPGWFKTVRGPFPRVRFMATGGLTPATAPEYFAAGVSMIGFGGGGGDLSALVALSDRGDAVTGA</sequence>
<dbReference type="RefSeq" id="WP_203900050.1">
    <property type="nucleotide sequence ID" value="NZ_BOPF01000010.1"/>
</dbReference>
<dbReference type="SUPFAM" id="SSF51569">
    <property type="entry name" value="Aldolase"/>
    <property type="match status" value="1"/>
</dbReference>
<dbReference type="EMBL" id="BOPF01000010">
    <property type="protein sequence ID" value="GIJ46551.1"/>
    <property type="molecule type" value="Genomic_DNA"/>
</dbReference>
<evidence type="ECO:0008006" key="8">
    <source>
        <dbReference type="Google" id="ProtNLM"/>
    </source>
</evidence>
<dbReference type="Pfam" id="PF01081">
    <property type="entry name" value="Aldolase"/>
    <property type="match status" value="1"/>
</dbReference>
<dbReference type="InterPro" id="IPR000887">
    <property type="entry name" value="Aldlse_KDPG_KHG"/>
</dbReference>
<evidence type="ECO:0000256" key="3">
    <source>
        <dbReference type="ARBA" id="ARBA00011233"/>
    </source>
</evidence>
<proteinExistence type="inferred from homology"/>
<accession>A0A8J3YMG7</accession>
<dbReference type="GO" id="GO:0016829">
    <property type="term" value="F:lyase activity"/>
    <property type="evidence" value="ECO:0007669"/>
    <property type="project" value="UniProtKB-KW"/>
</dbReference>
<comment type="similarity">
    <text evidence="2">Belongs to the KHG/KDPG aldolase family.</text>
</comment>
<gene>
    <name evidence="6" type="ORF">Val02_34370</name>
</gene>
<keyword evidence="7" id="KW-1185">Reference proteome</keyword>
<dbReference type="PANTHER" id="PTHR30246">
    <property type="entry name" value="2-KETO-3-DEOXY-6-PHOSPHOGLUCONATE ALDOLASE"/>
    <property type="match status" value="1"/>
</dbReference>
<evidence type="ECO:0000313" key="6">
    <source>
        <dbReference type="EMBL" id="GIJ46551.1"/>
    </source>
</evidence>
<comment type="caution">
    <text evidence="6">The sequence shown here is derived from an EMBL/GenBank/DDBJ whole genome shotgun (WGS) entry which is preliminary data.</text>
</comment>
<name>A0A8J3YMG7_9ACTN</name>
<dbReference type="PANTHER" id="PTHR30246:SF1">
    <property type="entry name" value="2-DEHYDRO-3-DEOXY-6-PHOSPHOGALACTONATE ALDOLASE-RELATED"/>
    <property type="match status" value="1"/>
</dbReference>
<evidence type="ECO:0000256" key="1">
    <source>
        <dbReference type="ARBA" id="ARBA00004761"/>
    </source>
</evidence>